<dbReference type="OrthoDB" id="8251763at2759"/>
<feature type="signal peptide" evidence="3">
    <location>
        <begin position="1"/>
        <end position="26"/>
    </location>
</feature>
<protein>
    <submittedName>
        <fullName evidence="4">Uncharacterized protein</fullName>
    </submittedName>
</protein>
<feature type="transmembrane region" description="Helical" evidence="2">
    <location>
        <begin position="231"/>
        <end position="256"/>
    </location>
</feature>
<proteinExistence type="predicted"/>
<evidence type="ECO:0000313" key="5">
    <source>
        <dbReference type="Proteomes" id="UP000198287"/>
    </source>
</evidence>
<keyword evidence="3" id="KW-0732">Signal</keyword>
<comment type="caution">
    <text evidence="4">The sequence shown here is derived from an EMBL/GenBank/DDBJ whole genome shotgun (WGS) entry which is preliminary data.</text>
</comment>
<dbReference type="AlphaFoldDB" id="A0A226DKV8"/>
<evidence type="ECO:0000256" key="3">
    <source>
        <dbReference type="SAM" id="SignalP"/>
    </source>
</evidence>
<feature type="chain" id="PRO_5012759329" evidence="3">
    <location>
        <begin position="27"/>
        <end position="357"/>
    </location>
</feature>
<keyword evidence="2" id="KW-0812">Transmembrane</keyword>
<name>A0A226DKV8_FOLCA</name>
<evidence type="ECO:0000256" key="1">
    <source>
        <dbReference type="SAM" id="MobiDB-lite"/>
    </source>
</evidence>
<dbReference type="EMBL" id="LNIX01000017">
    <property type="protein sequence ID" value="OXA45829.1"/>
    <property type="molecule type" value="Genomic_DNA"/>
</dbReference>
<accession>A0A226DKV8</accession>
<dbReference type="Proteomes" id="UP000198287">
    <property type="component" value="Unassembled WGS sequence"/>
</dbReference>
<evidence type="ECO:0000256" key="2">
    <source>
        <dbReference type="SAM" id="Phobius"/>
    </source>
</evidence>
<sequence length="357" mass="39457">MPPGGIRRWTCLVIFGLISTTEQSVGGGTTPSRNDSTQQFPVYLSPEVDSKTVKVGQSFGIQGVSDNSRGAASNRSQAVIAAASPQRNVVAPSSSHYGSQPNSFVPSHFMGFKKPNQEQNSVPPPPTTNAQRRVDFHVADDDSEAYNEDDIYEPERDGYYHGRHEIEHHSNSGIRYEDDHQYLEEPKTREEQPPETRQSLGFPVSGPGFIGPAPFDPLPPPPTSIKGSVDYILIPLVLIGIAGPIFVVLYVILGAFEAKISPISRSLKMDGLDAYKPYLENVMSSVRRALDTEKCLDYAACQFGSFCNRLGYTDTFPTIQKTMEPFMPHPYKRRMRAVFDSMTKNSGNCSINSCIRL</sequence>
<feature type="region of interest" description="Disordered" evidence="1">
    <location>
        <begin position="113"/>
        <end position="132"/>
    </location>
</feature>
<keyword evidence="5" id="KW-1185">Reference proteome</keyword>
<keyword evidence="2" id="KW-0472">Membrane</keyword>
<keyword evidence="2" id="KW-1133">Transmembrane helix</keyword>
<reference evidence="4 5" key="1">
    <citation type="submission" date="2015-12" db="EMBL/GenBank/DDBJ databases">
        <title>The genome of Folsomia candida.</title>
        <authorList>
            <person name="Faddeeva A."/>
            <person name="Derks M.F."/>
            <person name="Anvar Y."/>
            <person name="Smit S."/>
            <person name="Van Straalen N."/>
            <person name="Roelofs D."/>
        </authorList>
    </citation>
    <scope>NUCLEOTIDE SEQUENCE [LARGE SCALE GENOMIC DNA]</scope>
    <source>
        <strain evidence="4 5">VU population</strain>
        <tissue evidence="4">Whole body</tissue>
    </source>
</reference>
<evidence type="ECO:0000313" key="4">
    <source>
        <dbReference type="EMBL" id="OXA45829.1"/>
    </source>
</evidence>
<gene>
    <name evidence="4" type="ORF">Fcan01_19686</name>
</gene>
<organism evidence="4 5">
    <name type="scientific">Folsomia candida</name>
    <name type="common">Springtail</name>
    <dbReference type="NCBI Taxonomy" id="158441"/>
    <lineage>
        <taxon>Eukaryota</taxon>
        <taxon>Metazoa</taxon>
        <taxon>Ecdysozoa</taxon>
        <taxon>Arthropoda</taxon>
        <taxon>Hexapoda</taxon>
        <taxon>Collembola</taxon>
        <taxon>Entomobryomorpha</taxon>
        <taxon>Isotomoidea</taxon>
        <taxon>Isotomidae</taxon>
        <taxon>Proisotominae</taxon>
        <taxon>Folsomia</taxon>
    </lineage>
</organism>